<keyword evidence="2" id="KW-0460">Magnesium</keyword>
<dbReference type="GO" id="GO:0030145">
    <property type="term" value="F:manganese ion binding"/>
    <property type="evidence" value="ECO:0007669"/>
    <property type="project" value="TreeGrafter"/>
</dbReference>
<evidence type="ECO:0000256" key="1">
    <source>
        <dbReference type="ARBA" id="ARBA00022679"/>
    </source>
</evidence>
<dbReference type="PANTHER" id="PTHR10291:SF0">
    <property type="entry name" value="DEHYDRODOLICHYL DIPHOSPHATE SYNTHASE 2"/>
    <property type="match status" value="1"/>
</dbReference>
<dbReference type="InterPro" id="IPR018520">
    <property type="entry name" value="UPP_synth-like_CS"/>
</dbReference>
<protein>
    <recommendedName>
        <fullName evidence="2">Isoprenyl transferase</fullName>
        <ecNumber evidence="2">2.5.1.-</ecNumber>
    </recommendedName>
</protein>
<comment type="similarity">
    <text evidence="2">Belongs to the UPP synthase family.</text>
</comment>
<dbReference type="EC" id="2.5.1.-" evidence="2"/>
<dbReference type="SUPFAM" id="SSF64005">
    <property type="entry name" value="Undecaprenyl diphosphate synthase"/>
    <property type="match status" value="1"/>
</dbReference>
<feature type="binding site" evidence="2">
    <location>
        <begin position="195"/>
        <end position="197"/>
    </location>
    <ligand>
        <name>substrate</name>
    </ligand>
</feature>
<dbReference type="FunFam" id="3.40.1180.10:FF:000001">
    <property type="entry name" value="(2E,6E)-farnesyl-diphosphate-specific ditrans,polycis-undecaprenyl-diphosphate synthase"/>
    <property type="match status" value="1"/>
</dbReference>
<feature type="binding site" evidence="2">
    <location>
        <position position="21"/>
    </location>
    <ligand>
        <name>Mg(2+)</name>
        <dbReference type="ChEBI" id="CHEBI:18420"/>
    </ligand>
</feature>
<feature type="binding site" evidence="2">
    <location>
        <position position="34"/>
    </location>
    <ligand>
        <name>substrate</name>
    </ligand>
</feature>
<accession>A0A9Q2CZ85</accession>
<feature type="active site" evidence="2">
    <location>
        <position position="21"/>
    </location>
</feature>
<feature type="binding site" evidence="2">
    <location>
        <begin position="22"/>
        <end position="25"/>
    </location>
    <ligand>
        <name>substrate</name>
    </ligand>
</feature>
<keyword evidence="2" id="KW-0479">Metal-binding</keyword>
<reference evidence="3 4" key="1">
    <citation type="submission" date="2020-08" db="EMBL/GenBank/DDBJ databases">
        <title>Genomic Encyclopedia of Type Strains, Phase IV (KMG-IV): sequencing the most valuable type-strain genomes for metagenomic binning, comparative biology and taxonomic classification.</title>
        <authorList>
            <person name="Goeker M."/>
        </authorList>
    </citation>
    <scope>NUCLEOTIDE SEQUENCE [LARGE SCALE GENOMIC DNA]</scope>
    <source>
        <strain evidence="3 4">DSM 19163</strain>
    </source>
</reference>
<feature type="active site" description="Proton acceptor" evidence="2">
    <location>
        <position position="69"/>
    </location>
</feature>
<dbReference type="GO" id="GO:0016094">
    <property type="term" value="P:polyprenol biosynthetic process"/>
    <property type="evidence" value="ECO:0007669"/>
    <property type="project" value="TreeGrafter"/>
</dbReference>
<feature type="binding site" evidence="2">
    <location>
        <position position="208"/>
    </location>
    <ligand>
        <name>Mg(2+)</name>
        <dbReference type="ChEBI" id="CHEBI:18420"/>
    </ligand>
</feature>
<dbReference type="HAMAP" id="MF_01139">
    <property type="entry name" value="ISPT"/>
    <property type="match status" value="1"/>
</dbReference>
<sequence length="249" mass="29015">MFNDQKKTEKNGPNHVAIIMDGNGRYAERLGLPRIKGHEEGMETVRRITIAANRLNIKYLTLYAFSTENWSRPKSEVSFLMKLPGLFMNKFLPELMKENVKVETIGHFDKLPLHTKKAVSHAKEKTKNNTGLTLIFALNYGSRSEIVDAVKEIVKDAESNKLNHSDIDESLINRYLYTKDYPDPELLIRTSGECRVSNFLLWQISYSEFYFTDTYWPELTTEEFNSIINEYRTRERRFGGLKEDKVNED</sequence>
<organism evidence="3 4">
    <name type="scientific">Nosocomiicoccus ampullae</name>
    <dbReference type="NCBI Taxonomy" id="489910"/>
    <lineage>
        <taxon>Bacteria</taxon>
        <taxon>Bacillati</taxon>
        <taxon>Bacillota</taxon>
        <taxon>Bacilli</taxon>
        <taxon>Bacillales</taxon>
        <taxon>Staphylococcaceae</taxon>
        <taxon>Nosocomiicoccus</taxon>
    </lineage>
</organism>
<dbReference type="NCBIfam" id="TIGR00055">
    <property type="entry name" value="uppS"/>
    <property type="match status" value="1"/>
</dbReference>
<comment type="cofactor">
    <cofactor evidence="2">
        <name>Mg(2+)</name>
        <dbReference type="ChEBI" id="CHEBI:18420"/>
    </cofactor>
    <text evidence="2">Binds 2 magnesium ions per subunit.</text>
</comment>
<comment type="function">
    <text evidence="2">Catalyzes the condensation of isopentenyl diphosphate (IPP) with allylic pyrophosphates generating different type of terpenoids.</text>
</comment>
<dbReference type="InterPro" id="IPR036424">
    <property type="entry name" value="UPP_synth-like_sf"/>
</dbReference>
<evidence type="ECO:0000313" key="3">
    <source>
        <dbReference type="EMBL" id="MBB5176254.1"/>
    </source>
</evidence>
<dbReference type="NCBIfam" id="NF011405">
    <property type="entry name" value="PRK14830.1"/>
    <property type="match status" value="1"/>
</dbReference>
<name>A0A9Q2CZ85_9STAP</name>
<dbReference type="GO" id="GO:0005829">
    <property type="term" value="C:cytosol"/>
    <property type="evidence" value="ECO:0007669"/>
    <property type="project" value="TreeGrafter"/>
</dbReference>
<dbReference type="GO" id="GO:0000287">
    <property type="term" value="F:magnesium ion binding"/>
    <property type="evidence" value="ECO:0007669"/>
    <property type="project" value="UniProtKB-UniRule"/>
</dbReference>
<evidence type="ECO:0000256" key="2">
    <source>
        <dbReference type="HAMAP-Rule" id="MF_01139"/>
    </source>
</evidence>
<dbReference type="RefSeq" id="WP_183674398.1">
    <property type="nucleotide sequence ID" value="NZ_CBCRYX010000005.1"/>
</dbReference>
<evidence type="ECO:0000313" key="4">
    <source>
        <dbReference type="Proteomes" id="UP000579136"/>
    </source>
</evidence>
<feature type="binding site" evidence="2">
    <location>
        <position position="189"/>
    </location>
    <ligand>
        <name>substrate</name>
    </ligand>
</feature>
<proteinExistence type="inferred from homology"/>
<comment type="caution">
    <text evidence="3">The sequence shown here is derived from an EMBL/GenBank/DDBJ whole genome shotgun (WGS) entry which is preliminary data.</text>
</comment>
<feature type="binding site" evidence="2">
    <location>
        <position position="38"/>
    </location>
    <ligand>
        <name>substrate</name>
    </ligand>
</feature>
<dbReference type="GO" id="GO:0008834">
    <property type="term" value="F:ditrans,polycis-undecaprenyl-diphosphate synthase [(2E,6E)-farnesyl-diphosphate specific] activity"/>
    <property type="evidence" value="ECO:0007669"/>
    <property type="project" value="TreeGrafter"/>
</dbReference>
<dbReference type="PANTHER" id="PTHR10291">
    <property type="entry name" value="DEHYDRODOLICHYL DIPHOSPHATE SYNTHASE FAMILY MEMBER"/>
    <property type="match status" value="1"/>
</dbReference>
<feature type="binding site" evidence="2">
    <location>
        <begin position="66"/>
        <end position="68"/>
    </location>
    <ligand>
        <name>substrate</name>
    </ligand>
</feature>
<dbReference type="PROSITE" id="PS01066">
    <property type="entry name" value="UPP_SYNTHASE"/>
    <property type="match status" value="1"/>
</dbReference>
<dbReference type="Gene3D" id="3.40.1180.10">
    <property type="entry name" value="Decaprenyl diphosphate synthase-like"/>
    <property type="match status" value="1"/>
</dbReference>
<dbReference type="CDD" id="cd00475">
    <property type="entry name" value="Cis_IPPS"/>
    <property type="match status" value="1"/>
</dbReference>
<dbReference type="Proteomes" id="UP000579136">
    <property type="component" value="Unassembled WGS sequence"/>
</dbReference>
<feature type="binding site" evidence="2">
    <location>
        <position position="72"/>
    </location>
    <ligand>
        <name>substrate</name>
    </ligand>
</feature>
<dbReference type="InterPro" id="IPR001441">
    <property type="entry name" value="UPP_synth-like"/>
</dbReference>
<gene>
    <name evidence="3" type="ORF">HNQ45_001141</name>
</gene>
<dbReference type="AlphaFoldDB" id="A0A9Q2CZ85"/>
<dbReference type="EMBL" id="JACHHF010000006">
    <property type="protein sequence ID" value="MBB5176254.1"/>
    <property type="molecule type" value="Genomic_DNA"/>
</dbReference>
<keyword evidence="4" id="KW-1185">Reference proteome</keyword>
<comment type="subunit">
    <text evidence="2">Homodimer.</text>
</comment>
<dbReference type="Pfam" id="PF01255">
    <property type="entry name" value="Prenyltransf"/>
    <property type="match status" value="1"/>
</dbReference>
<comment type="caution">
    <text evidence="2">Lacks conserved residue(s) required for the propagation of feature annotation.</text>
</comment>
<keyword evidence="1 2" id="KW-0808">Transferase</keyword>
<feature type="binding site" evidence="2">
    <location>
        <position position="70"/>
    </location>
    <ligand>
        <name>substrate</name>
    </ligand>
</feature>